<dbReference type="AlphaFoldDB" id="A0A8E2EVG3"/>
<dbReference type="SMART" id="SM00256">
    <property type="entry name" value="FBOX"/>
    <property type="match status" value="1"/>
</dbReference>
<evidence type="ECO:0000313" key="2">
    <source>
        <dbReference type="EMBL" id="OCL05321.1"/>
    </source>
</evidence>
<dbReference type="SMART" id="SM00992">
    <property type="entry name" value="YccV-like"/>
    <property type="match status" value="1"/>
</dbReference>
<protein>
    <submittedName>
        <fullName evidence="2">YccV-like-domain-containing protein</fullName>
    </submittedName>
</protein>
<dbReference type="Pfam" id="PF13369">
    <property type="entry name" value="Transglut_core2"/>
    <property type="match status" value="1"/>
</dbReference>
<gene>
    <name evidence="2" type="ORF">AOQ84DRAFT_323086</name>
</gene>
<evidence type="ECO:0000259" key="1">
    <source>
        <dbReference type="PROSITE" id="PS50181"/>
    </source>
</evidence>
<sequence>MAFHELSFASLPTEILQAIFEYLPPESLVNASIASKRLRSIADQPIIWRHYCRTHFRYWDTKHNIAGKFAGSLSDVNWKALFVERYDTDRMTTQLLNKVISSQLNRIVNIQEIANLGYDAKETLLRHYNVGDDAEDVLARRFYSNAALERIHREMAIKVWKELGNGKSVDIERALGAYDMFTLSTSEGDFDDITACIDNLAKEVIRETPDFASLSTRHQSLTLASFLRARDFKGVSDDAYQALRNSFIGIALKNPDHESLPLISVAIYCCIAKRLGLDARPCGYPFHVYGLVFAPKDKTLDGGYLSSSREAEYMYIDPFRSEMEVSEQTLRSKLRDMGIPATKHWAFLRDSSTRELVLRTAKNIMNSVQTIRQAEAGLYQGSPSHPPSWLSTHPDMDNAFYGTLWAMLILGAQPDETTNAVTITTRRRQYLPYLCEHFQQHFPWDVTLMEEYVTPLFYNLPEGQRLMHYVSAIHGSDRTPKSVVARSERTSHVKYKVGQLFQHKRYMYEGVITGWDTTCDAGEEWIRHMGVDRLTGGREQSFYHVLVCDKSVRYVAEENIKLVSEGLRPSEAMLKLAGRHFKRWDNENRIFVSNIKDEYPDD</sequence>
<dbReference type="Proteomes" id="UP000250140">
    <property type="component" value="Unassembled WGS sequence"/>
</dbReference>
<dbReference type="OrthoDB" id="28868at2759"/>
<dbReference type="InterPro" id="IPR001810">
    <property type="entry name" value="F-box_dom"/>
</dbReference>
<dbReference type="Gene3D" id="2.30.30.390">
    <property type="entry name" value="Hemimethylated DNA-binding domain"/>
    <property type="match status" value="1"/>
</dbReference>
<dbReference type="EMBL" id="KV750317">
    <property type="protein sequence ID" value="OCL05321.1"/>
    <property type="molecule type" value="Genomic_DNA"/>
</dbReference>
<dbReference type="Pfam" id="PF12937">
    <property type="entry name" value="F-box-like"/>
    <property type="match status" value="1"/>
</dbReference>
<feature type="domain" description="F-box" evidence="1">
    <location>
        <begin position="5"/>
        <end position="51"/>
    </location>
</feature>
<dbReference type="GO" id="GO:0003677">
    <property type="term" value="F:DNA binding"/>
    <property type="evidence" value="ECO:0007669"/>
    <property type="project" value="InterPro"/>
</dbReference>
<dbReference type="InterPro" id="IPR036047">
    <property type="entry name" value="F-box-like_dom_sf"/>
</dbReference>
<dbReference type="InterPro" id="IPR011722">
    <property type="entry name" value="Hemimethylated_DNA-bd_dom"/>
</dbReference>
<dbReference type="InterPro" id="IPR032698">
    <property type="entry name" value="SirB1_N"/>
</dbReference>
<dbReference type="PANTHER" id="PTHR31350:SF27">
    <property type="entry name" value="HEMIMETHYLATED DNA-BINDING DOMAIN-CONTAINING PROTEIN"/>
    <property type="match status" value="1"/>
</dbReference>
<dbReference type="PANTHER" id="PTHR31350">
    <property type="entry name" value="SI:DKEY-261L7.2"/>
    <property type="match status" value="1"/>
</dbReference>
<dbReference type="SUPFAM" id="SSF141255">
    <property type="entry name" value="YccV-like"/>
    <property type="match status" value="1"/>
</dbReference>
<dbReference type="Pfam" id="PF08755">
    <property type="entry name" value="YccV-like"/>
    <property type="match status" value="1"/>
</dbReference>
<evidence type="ECO:0000313" key="3">
    <source>
        <dbReference type="Proteomes" id="UP000250140"/>
    </source>
</evidence>
<dbReference type="SUPFAM" id="SSF81383">
    <property type="entry name" value="F-box domain"/>
    <property type="match status" value="1"/>
</dbReference>
<dbReference type="NCBIfam" id="TIGR02097">
    <property type="entry name" value="yccV"/>
    <property type="match status" value="1"/>
</dbReference>
<keyword evidence="3" id="KW-1185">Reference proteome</keyword>
<accession>A0A8E2EVG3</accession>
<name>A0A8E2EVG3_9PEZI</name>
<dbReference type="InterPro" id="IPR036623">
    <property type="entry name" value="Hemimethylated_DNA-bd_sf"/>
</dbReference>
<organism evidence="2 3">
    <name type="scientific">Glonium stellatum</name>
    <dbReference type="NCBI Taxonomy" id="574774"/>
    <lineage>
        <taxon>Eukaryota</taxon>
        <taxon>Fungi</taxon>
        <taxon>Dikarya</taxon>
        <taxon>Ascomycota</taxon>
        <taxon>Pezizomycotina</taxon>
        <taxon>Dothideomycetes</taxon>
        <taxon>Pleosporomycetidae</taxon>
        <taxon>Gloniales</taxon>
        <taxon>Gloniaceae</taxon>
        <taxon>Glonium</taxon>
    </lineage>
</organism>
<dbReference type="PROSITE" id="PS50181">
    <property type="entry name" value="FBOX"/>
    <property type="match status" value="1"/>
</dbReference>
<reference evidence="2 3" key="1">
    <citation type="journal article" date="2016" name="Nat. Commun.">
        <title>Ectomycorrhizal ecology is imprinted in the genome of the dominant symbiotic fungus Cenococcum geophilum.</title>
        <authorList>
            <consortium name="DOE Joint Genome Institute"/>
            <person name="Peter M."/>
            <person name="Kohler A."/>
            <person name="Ohm R.A."/>
            <person name="Kuo A."/>
            <person name="Krutzmann J."/>
            <person name="Morin E."/>
            <person name="Arend M."/>
            <person name="Barry K.W."/>
            <person name="Binder M."/>
            <person name="Choi C."/>
            <person name="Clum A."/>
            <person name="Copeland A."/>
            <person name="Grisel N."/>
            <person name="Haridas S."/>
            <person name="Kipfer T."/>
            <person name="LaButti K."/>
            <person name="Lindquist E."/>
            <person name="Lipzen A."/>
            <person name="Maire R."/>
            <person name="Meier B."/>
            <person name="Mihaltcheva S."/>
            <person name="Molinier V."/>
            <person name="Murat C."/>
            <person name="Poggeler S."/>
            <person name="Quandt C.A."/>
            <person name="Sperisen C."/>
            <person name="Tritt A."/>
            <person name="Tisserant E."/>
            <person name="Crous P.W."/>
            <person name="Henrissat B."/>
            <person name="Nehls U."/>
            <person name="Egli S."/>
            <person name="Spatafora J.W."/>
            <person name="Grigoriev I.V."/>
            <person name="Martin F.M."/>
        </authorList>
    </citation>
    <scope>NUCLEOTIDE SEQUENCE [LARGE SCALE GENOMIC DNA]</scope>
    <source>
        <strain evidence="2 3">CBS 207.34</strain>
    </source>
</reference>
<dbReference type="Gene3D" id="1.20.1280.50">
    <property type="match status" value="1"/>
</dbReference>
<proteinExistence type="predicted"/>